<dbReference type="CDD" id="cd00609">
    <property type="entry name" value="AAT_like"/>
    <property type="match status" value="1"/>
</dbReference>
<dbReference type="Proteomes" id="UP001298681">
    <property type="component" value="Unassembled WGS sequence"/>
</dbReference>
<dbReference type="SUPFAM" id="SSF53383">
    <property type="entry name" value="PLP-dependent transferases"/>
    <property type="match status" value="1"/>
</dbReference>
<dbReference type="Gene3D" id="3.40.640.10">
    <property type="entry name" value="Type I PLP-dependent aspartate aminotransferase-like (Major domain)"/>
    <property type="match status" value="1"/>
</dbReference>
<dbReference type="InterPro" id="IPR015422">
    <property type="entry name" value="PyrdxlP-dep_Trfase_small"/>
</dbReference>
<dbReference type="InterPro" id="IPR015424">
    <property type="entry name" value="PyrdxlP-dep_Trfase"/>
</dbReference>
<proteinExistence type="predicted"/>
<dbReference type="Pfam" id="PF12897">
    <property type="entry name" value="Asp_aminotransf"/>
    <property type="match status" value="1"/>
</dbReference>
<name>A0ABS9MJU7_9FIRM</name>
<gene>
    <name evidence="1" type="ORF">L0P57_07880</name>
</gene>
<reference evidence="1 2" key="1">
    <citation type="submission" date="2022-01" db="EMBL/GenBank/DDBJ databases">
        <title>Collection of gut derived symbiotic bacterial strains cultured from healthy donors.</title>
        <authorList>
            <person name="Lin H."/>
            <person name="Kohout C."/>
            <person name="Waligurski E."/>
            <person name="Pamer E.G."/>
        </authorList>
    </citation>
    <scope>NUCLEOTIDE SEQUENCE [LARGE SCALE GENOMIC DNA]</scope>
    <source>
        <strain evidence="1 2">DFI.7.58</strain>
    </source>
</reference>
<comment type="caution">
    <text evidence="1">The sequence shown here is derived from an EMBL/GenBank/DDBJ whole genome shotgun (WGS) entry which is preliminary data.</text>
</comment>
<organism evidence="1 2">
    <name type="scientific">Anaeromassilibacillus senegalensis</name>
    <dbReference type="NCBI Taxonomy" id="1673717"/>
    <lineage>
        <taxon>Bacteria</taxon>
        <taxon>Bacillati</taxon>
        <taxon>Bacillota</taxon>
        <taxon>Clostridia</taxon>
        <taxon>Eubacteriales</taxon>
        <taxon>Acutalibacteraceae</taxon>
        <taxon>Anaeromassilibacillus</taxon>
    </lineage>
</organism>
<dbReference type="EMBL" id="JAKNHQ010000009">
    <property type="protein sequence ID" value="MCG4610851.1"/>
    <property type="molecule type" value="Genomic_DNA"/>
</dbReference>
<dbReference type="InterPro" id="IPR015421">
    <property type="entry name" value="PyrdxlP-dep_Trfase_major"/>
</dbReference>
<dbReference type="Gene3D" id="3.90.1150.10">
    <property type="entry name" value="Aspartate Aminotransferase, domain 1"/>
    <property type="match status" value="1"/>
</dbReference>
<dbReference type="RefSeq" id="WP_087231930.1">
    <property type="nucleotide sequence ID" value="NZ_JAKNHQ010000009.1"/>
</dbReference>
<keyword evidence="2" id="KW-1185">Reference proteome</keyword>
<dbReference type="PANTHER" id="PTHR43799:SF1">
    <property type="entry name" value="ASPARTATE AMINOTRANSFERASE"/>
    <property type="match status" value="1"/>
</dbReference>
<sequence>MLVLDYRSMSNEALSAEKADLEKRYADFKARGLKLNMARGKPGVDQLDLSMPMLDILNSTSNIYASTGDDCRNYGLGDGLPEMRELFAEMLGIDDHNIIVGGNSSLNMMFDAISCAMTHGFPGCKPWSQQGHLKFLCPSPGYDRHFAITEYFGFELITVPMTDQGPDMDVVESLVKDDPTIKGIWCVPKYSNPTGITYSDETVRRFAALKPAAPDFKIFWDNAYCVHDLTDTPDTLLNLWHECRKQHSIDMPIFFASTSKITFPGAGVAAMGASEHNLTVFREHYSYQTIGPDKLNQLRHIYFFGNLDGVKLQMEKHRAILEPKFQVVQEKLESALGGKNIAEWTNPNGGYFVSVDVMDGCAKRVVSLCKEAGVTLTGAGATFPYQKDPRDRNIRVAPTYPPVSELELAMDLFCIAVQLAAVEKILADRA</sequence>
<dbReference type="PANTHER" id="PTHR43799">
    <property type="entry name" value="AMINOTRANSFERASE, PUTATIVE-RELATED"/>
    <property type="match status" value="1"/>
</dbReference>
<dbReference type="InterPro" id="IPR024551">
    <property type="entry name" value="AspAT_Ic"/>
</dbReference>
<protein>
    <submittedName>
        <fullName evidence="1">Aminotransferase class I/II-fold pyridoxal phosphate-dependent enzyme</fullName>
    </submittedName>
</protein>
<accession>A0ABS9MJU7</accession>
<dbReference type="GO" id="GO:0008483">
    <property type="term" value="F:transaminase activity"/>
    <property type="evidence" value="ECO:0007669"/>
    <property type="project" value="UniProtKB-KW"/>
</dbReference>
<keyword evidence="1" id="KW-0032">Aminotransferase</keyword>
<keyword evidence="1" id="KW-0808">Transferase</keyword>
<evidence type="ECO:0000313" key="1">
    <source>
        <dbReference type="EMBL" id="MCG4610851.1"/>
    </source>
</evidence>
<evidence type="ECO:0000313" key="2">
    <source>
        <dbReference type="Proteomes" id="UP001298681"/>
    </source>
</evidence>